<keyword evidence="1" id="KW-0732">Signal</keyword>
<dbReference type="OrthoDB" id="6466381at2"/>
<sequence>MNKNLVAVAMLAASAFTTSVFAADGQVNFTGTIIPQGCDISTSTKNQTVDLGKIAASSFPSAGSVSGSKGFSLVLSNCPDTVSAASVRFDGNQVPNNNSILQLTDPTAATTAKGVGIQIADGNNKVINLYQDSTPQTLQPGTATNTLSFVASYISTAASVTPGAANAVSNFTIVYQ</sequence>
<dbReference type="EMBL" id="MOXD01000012">
    <property type="protein sequence ID" value="OMQ20388.1"/>
    <property type="molecule type" value="Genomic_DNA"/>
</dbReference>
<dbReference type="AlphaFoldDB" id="A0A1S8CG16"/>
<feature type="domain" description="Fimbrial-type adhesion" evidence="2">
    <location>
        <begin position="28"/>
        <end position="176"/>
    </location>
</feature>
<dbReference type="GO" id="GO:0043709">
    <property type="term" value="P:cell adhesion involved in single-species biofilm formation"/>
    <property type="evidence" value="ECO:0007669"/>
    <property type="project" value="TreeGrafter"/>
</dbReference>
<dbReference type="SUPFAM" id="SSF49401">
    <property type="entry name" value="Bacterial adhesins"/>
    <property type="match status" value="1"/>
</dbReference>
<name>A0A1S8CG16_9GAMM</name>
<gene>
    <name evidence="3" type="ORF">BMI79_18240</name>
</gene>
<dbReference type="Pfam" id="PF00419">
    <property type="entry name" value="Fimbrial"/>
    <property type="match status" value="1"/>
</dbReference>
<keyword evidence="4" id="KW-1185">Reference proteome</keyword>
<evidence type="ECO:0000313" key="3">
    <source>
        <dbReference type="EMBL" id="OMQ20388.1"/>
    </source>
</evidence>
<dbReference type="InterPro" id="IPR008966">
    <property type="entry name" value="Adhesion_dom_sf"/>
</dbReference>
<evidence type="ECO:0000313" key="4">
    <source>
        <dbReference type="Proteomes" id="UP000216021"/>
    </source>
</evidence>
<dbReference type="InterPro" id="IPR050263">
    <property type="entry name" value="Bact_Fimbrial_Adh_Pro"/>
</dbReference>
<dbReference type="Gene3D" id="2.60.40.1090">
    <property type="entry name" value="Fimbrial-type adhesion domain"/>
    <property type="match status" value="1"/>
</dbReference>
<dbReference type="STRING" id="2034155.BMI79_18240"/>
<organism evidence="3 4">
    <name type="scientific">Serratia oryzae</name>
    <dbReference type="NCBI Taxonomy" id="2034155"/>
    <lineage>
        <taxon>Bacteria</taxon>
        <taxon>Pseudomonadati</taxon>
        <taxon>Pseudomonadota</taxon>
        <taxon>Gammaproteobacteria</taxon>
        <taxon>Enterobacterales</taxon>
        <taxon>Yersiniaceae</taxon>
        <taxon>Serratia</taxon>
    </lineage>
</organism>
<evidence type="ECO:0000256" key="1">
    <source>
        <dbReference type="SAM" id="SignalP"/>
    </source>
</evidence>
<protein>
    <submittedName>
        <fullName evidence="3">Fimbrial protein</fullName>
    </submittedName>
</protein>
<dbReference type="RefSeq" id="WP_076943632.1">
    <property type="nucleotide sequence ID" value="NZ_MOXD01000012.1"/>
</dbReference>
<feature type="signal peptide" evidence="1">
    <location>
        <begin position="1"/>
        <end position="22"/>
    </location>
</feature>
<dbReference type="Proteomes" id="UP000216021">
    <property type="component" value="Unassembled WGS sequence"/>
</dbReference>
<proteinExistence type="predicted"/>
<dbReference type="GO" id="GO:0009289">
    <property type="term" value="C:pilus"/>
    <property type="evidence" value="ECO:0007669"/>
    <property type="project" value="InterPro"/>
</dbReference>
<dbReference type="PANTHER" id="PTHR33420:SF5">
    <property type="entry name" value="FIMBRIAL SUBUNIT"/>
    <property type="match status" value="1"/>
</dbReference>
<dbReference type="InterPro" id="IPR000259">
    <property type="entry name" value="Adhesion_dom_fimbrial"/>
</dbReference>
<dbReference type="PANTHER" id="PTHR33420">
    <property type="entry name" value="FIMBRIAL SUBUNIT ELFA-RELATED"/>
    <property type="match status" value="1"/>
</dbReference>
<reference evidence="3 4" key="1">
    <citation type="submission" date="2016-11" db="EMBL/GenBank/DDBJ databases">
        <title>Rahnella oryzae sp. nov., isolated from rice root.</title>
        <authorList>
            <person name="Zhang X.-X."/>
            <person name="Zhang J."/>
        </authorList>
    </citation>
    <scope>NUCLEOTIDE SEQUENCE [LARGE SCALE GENOMIC DNA]</scope>
    <source>
        <strain evidence="3 4">J11-6</strain>
    </source>
</reference>
<dbReference type="InterPro" id="IPR036937">
    <property type="entry name" value="Adhesion_dom_fimbrial_sf"/>
</dbReference>
<comment type="caution">
    <text evidence="3">The sequence shown here is derived from an EMBL/GenBank/DDBJ whole genome shotgun (WGS) entry which is preliminary data.</text>
</comment>
<evidence type="ECO:0000259" key="2">
    <source>
        <dbReference type="Pfam" id="PF00419"/>
    </source>
</evidence>
<accession>A0A1S8CG16</accession>
<feature type="chain" id="PRO_5012887788" evidence="1">
    <location>
        <begin position="23"/>
        <end position="176"/>
    </location>
</feature>